<dbReference type="AlphaFoldDB" id="A0A1M5BA56"/>
<evidence type="ECO:0008006" key="4">
    <source>
        <dbReference type="Google" id="ProtNLM"/>
    </source>
</evidence>
<protein>
    <recommendedName>
        <fullName evidence="4">Capsule assembly protein Wzi</fullName>
    </recommendedName>
</protein>
<dbReference type="Gene3D" id="2.40.160.130">
    <property type="entry name" value="Capsule assembly protein Wzi"/>
    <property type="match status" value="1"/>
</dbReference>
<dbReference type="EMBL" id="FQUO01000007">
    <property type="protein sequence ID" value="SHF39379.1"/>
    <property type="molecule type" value="Genomic_DNA"/>
</dbReference>
<dbReference type="Proteomes" id="UP000184368">
    <property type="component" value="Unassembled WGS sequence"/>
</dbReference>
<evidence type="ECO:0000313" key="2">
    <source>
        <dbReference type="EMBL" id="SHF39379.1"/>
    </source>
</evidence>
<dbReference type="Pfam" id="PF14052">
    <property type="entry name" value="Caps_assemb_Wzi"/>
    <property type="match status" value="1"/>
</dbReference>
<name>A0A1M5BA56_9BACT</name>
<feature type="chain" id="PRO_5013268360" description="Capsule assembly protein Wzi" evidence="1">
    <location>
        <begin position="20"/>
        <end position="544"/>
    </location>
</feature>
<keyword evidence="1" id="KW-0732">Signal</keyword>
<keyword evidence="3" id="KW-1185">Reference proteome</keyword>
<evidence type="ECO:0000256" key="1">
    <source>
        <dbReference type="SAM" id="SignalP"/>
    </source>
</evidence>
<dbReference type="InterPro" id="IPR038636">
    <property type="entry name" value="Wzi_sf"/>
</dbReference>
<reference evidence="2 3" key="1">
    <citation type="submission" date="2016-11" db="EMBL/GenBank/DDBJ databases">
        <authorList>
            <person name="Jaros S."/>
            <person name="Januszkiewicz K."/>
            <person name="Wedrychowicz H."/>
        </authorList>
    </citation>
    <scope>NUCLEOTIDE SEQUENCE [LARGE SCALE GENOMIC DNA]</scope>
    <source>
        <strain evidence="2 3">DSM 26897</strain>
    </source>
</reference>
<gene>
    <name evidence="2" type="ORF">SAMN05444008_107220</name>
</gene>
<accession>A0A1M5BA56</accession>
<sequence length="544" mass="61290">MVRLLCFYSLLFFTSAAKAQSALIARFQELSRYQQLVGADSIASAGLVNAHTALLYSDTPRKVSSSIRRNGFELALMPVTLTYHHNSELPFDYNLGSMVPAKGMQYQVSGGFRITHKSGVQLKLMPEWVGAQNQPFETMSQELNPQLWRDYFLFKYNVTDIPERMAATPYRKFLPGQSYLRYSKANLNFSISTESKWWGPGYRNALVLSSNAPGFLHFSVATNKAIQTRWGKIEGEFISGVLAESGVMPPRRYTAFDGQFLYLDKNLQNRYITGITLQWQPRWVKGISLGIAKASYLYPSDILSPLDILPLQGILGAELTGAERKGLKASLGSFSLRYLLNKEQAEVYLEYGRQNKAAMPWNALDNKPQRSGFVLGLRKLQPINPHAGAIMLGAEITQLQLNRADLLAPGASWYTHSHVLQGYTHLGKSLGAGIGPGGNSQIIDISWIKKQKRVGIQLERLKHNSDYYYAAMTYLGDFRRHWVQIGTTLKADWDFGPISLHGNLGMIRSLNHQWIVVEARPNYYFAAGNEYLNIASQLSVRYRF</sequence>
<organism evidence="2 3">
    <name type="scientific">Cnuella takakiae</name>
    <dbReference type="NCBI Taxonomy" id="1302690"/>
    <lineage>
        <taxon>Bacteria</taxon>
        <taxon>Pseudomonadati</taxon>
        <taxon>Bacteroidota</taxon>
        <taxon>Chitinophagia</taxon>
        <taxon>Chitinophagales</taxon>
        <taxon>Chitinophagaceae</taxon>
        <taxon>Cnuella</taxon>
    </lineage>
</organism>
<proteinExistence type="predicted"/>
<dbReference type="STRING" id="1302690.BUE76_17065"/>
<dbReference type="InterPro" id="IPR026950">
    <property type="entry name" value="Caps_assemb_Wzi"/>
</dbReference>
<feature type="signal peptide" evidence="1">
    <location>
        <begin position="1"/>
        <end position="19"/>
    </location>
</feature>
<evidence type="ECO:0000313" key="3">
    <source>
        <dbReference type="Proteomes" id="UP000184368"/>
    </source>
</evidence>